<dbReference type="PANTHER" id="PTHR43357:SF4">
    <property type="entry name" value="INNER MEMBRANE ABC TRANSPORTER PERMEASE PROTEIN YDCV"/>
    <property type="match status" value="1"/>
</dbReference>
<evidence type="ECO:0000313" key="11">
    <source>
        <dbReference type="Proteomes" id="UP000183642"/>
    </source>
</evidence>
<dbReference type="CDD" id="cd06261">
    <property type="entry name" value="TM_PBP2"/>
    <property type="match status" value="1"/>
</dbReference>
<evidence type="ECO:0000256" key="3">
    <source>
        <dbReference type="ARBA" id="ARBA00022475"/>
    </source>
</evidence>
<reference evidence="11" key="1">
    <citation type="submission" date="2016-10" db="EMBL/GenBank/DDBJ databases">
        <authorList>
            <person name="Varghese N."/>
            <person name="Submissions S."/>
        </authorList>
    </citation>
    <scope>NUCLEOTIDE SEQUENCE [LARGE SCALE GENOMIC DNA]</scope>
    <source>
        <strain evidence="11">DSM 43161</strain>
    </source>
</reference>
<dbReference type="AlphaFoldDB" id="A0A1I5C9P9"/>
<name>A0A1I5C9P9_9ACTN</name>
<comment type="subcellular location">
    <subcellularLocation>
        <location evidence="1">Cell inner membrane</location>
        <topology evidence="1">Multi-pass membrane protein</topology>
    </subcellularLocation>
    <subcellularLocation>
        <location evidence="8">Cell membrane</location>
        <topology evidence="8">Multi-pass membrane protein</topology>
    </subcellularLocation>
</comment>
<evidence type="ECO:0000313" key="10">
    <source>
        <dbReference type="EMBL" id="SFN83677.1"/>
    </source>
</evidence>
<feature type="transmembrane region" description="Helical" evidence="8">
    <location>
        <begin position="157"/>
        <end position="177"/>
    </location>
</feature>
<dbReference type="Pfam" id="PF00528">
    <property type="entry name" value="BPD_transp_1"/>
    <property type="match status" value="1"/>
</dbReference>
<proteinExistence type="inferred from homology"/>
<dbReference type="Gene3D" id="1.10.3720.10">
    <property type="entry name" value="MetI-like"/>
    <property type="match status" value="1"/>
</dbReference>
<evidence type="ECO:0000256" key="8">
    <source>
        <dbReference type="RuleBase" id="RU363032"/>
    </source>
</evidence>
<keyword evidence="7 8" id="KW-0472">Membrane</keyword>
<dbReference type="GO" id="GO:0005886">
    <property type="term" value="C:plasma membrane"/>
    <property type="evidence" value="ECO:0007669"/>
    <property type="project" value="UniProtKB-SubCell"/>
</dbReference>
<feature type="transmembrane region" description="Helical" evidence="8">
    <location>
        <begin position="68"/>
        <end position="91"/>
    </location>
</feature>
<evidence type="ECO:0000256" key="6">
    <source>
        <dbReference type="ARBA" id="ARBA00022989"/>
    </source>
</evidence>
<evidence type="ECO:0000256" key="4">
    <source>
        <dbReference type="ARBA" id="ARBA00022519"/>
    </source>
</evidence>
<accession>A0A1I5C9P9</accession>
<dbReference type="EMBL" id="FOWE01000001">
    <property type="protein sequence ID" value="SFN83677.1"/>
    <property type="molecule type" value="Genomic_DNA"/>
</dbReference>
<evidence type="ECO:0000259" key="9">
    <source>
        <dbReference type="PROSITE" id="PS50928"/>
    </source>
</evidence>
<evidence type="ECO:0000256" key="1">
    <source>
        <dbReference type="ARBA" id="ARBA00004429"/>
    </source>
</evidence>
<keyword evidence="4" id="KW-0997">Cell inner membrane</keyword>
<dbReference type="PANTHER" id="PTHR43357">
    <property type="entry name" value="INNER MEMBRANE ABC TRANSPORTER PERMEASE PROTEIN YDCV"/>
    <property type="match status" value="1"/>
</dbReference>
<dbReference type="PROSITE" id="PS50928">
    <property type="entry name" value="ABC_TM1"/>
    <property type="match status" value="1"/>
</dbReference>
<evidence type="ECO:0000256" key="7">
    <source>
        <dbReference type="ARBA" id="ARBA00023136"/>
    </source>
</evidence>
<protein>
    <submittedName>
        <fullName evidence="10">Putative spermidine/putrescine transport system permease protein</fullName>
    </submittedName>
</protein>
<evidence type="ECO:0000256" key="5">
    <source>
        <dbReference type="ARBA" id="ARBA00022692"/>
    </source>
</evidence>
<sequence length="289" mass="29255">MPARSPSRRALLLLLPAAVPTVAVLGAALTVAVLQSTGLMPVVGEPDPTTAGYRALAGDRALLDGLRVSLGIAAASTLLALAVGLGTALLARTTRLGGRLLRAAAAATVPVPHLVGAAAIGLLLADSGLAARALAVEPGDFPPLVGGPWWVAVVAEYAWKESAFVALVVLAALAAGERELDEAAATLGAGPWQRLRRVALPLAAPSAVAAGGVTFAYVLGSYDVAWLLGRSYPEPLPVLAFRLWTDVDLARREQALAVAVVTTALALASLLATAALLARTARATGRTAT</sequence>
<keyword evidence="3" id="KW-1003">Cell membrane</keyword>
<dbReference type="InterPro" id="IPR035906">
    <property type="entry name" value="MetI-like_sf"/>
</dbReference>
<feature type="domain" description="ABC transmembrane type-1" evidence="9">
    <location>
        <begin position="66"/>
        <end position="273"/>
    </location>
</feature>
<organism evidence="10 11">
    <name type="scientific">Geodermatophilus obscurus</name>
    <dbReference type="NCBI Taxonomy" id="1861"/>
    <lineage>
        <taxon>Bacteria</taxon>
        <taxon>Bacillati</taxon>
        <taxon>Actinomycetota</taxon>
        <taxon>Actinomycetes</taxon>
        <taxon>Geodermatophilales</taxon>
        <taxon>Geodermatophilaceae</taxon>
        <taxon>Geodermatophilus</taxon>
    </lineage>
</organism>
<evidence type="ECO:0000256" key="2">
    <source>
        <dbReference type="ARBA" id="ARBA00022448"/>
    </source>
</evidence>
<dbReference type="GO" id="GO:0055085">
    <property type="term" value="P:transmembrane transport"/>
    <property type="evidence" value="ECO:0007669"/>
    <property type="project" value="InterPro"/>
</dbReference>
<feature type="transmembrane region" description="Helical" evidence="8">
    <location>
        <begin position="198"/>
        <end position="219"/>
    </location>
</feature>
<dbReference type="SUPFAM" id="SSF161098">
    <property type="entry name" value="MetI-like"/>
    <property type="match status" value="1"/>
</dbReference>
<keyword evidence="2 8" id="KW-0813">Transport</keyword>
<gene>
    <name evidence="10" type="ORF">SAMN05660359_00181</name>
</gene>
<comment type="similarity">
    <text evidence="8">Belongs to the binding-protein-dependent transport system permease family.</text>
</comment>
<feature type="transmembrane region" description="Helical" evidence="8">
    <location>
        <begin position="255"/>
        <end position="278"/>
    </location>
</feature>
<dbReference type="Proteomes" id="UP000183642">
    <property type="component" value="Unassembled WGS sequence"/>
</dbReference>
<feature type="transmembrane region" description="Helical" evidence="8">
    <location>
        <begin position="103"/>
        <end position="125"/>
    </location>
</feature>
<keyword evidence="6 8" id="KW-1133">Transmembrane helix</keyword>
<keyword evidence="11" id="KW-1185">Reference proteome</keyword>
<dbReference type="InterPro" id="IPR000515">
    <property type="entry name" value="MetI-like"/>
</dbReference>
<keyword evidence="5 8" id="KW-0812">Transmembrane</keyword>